<evidence type="ECO:0000256" key="4">
    <source>
        <dbReference type="ARBA" id="ARBA00023136"/>
    </source>
</evidence>
<sequence length="409" mass="45073">MAVVTTTTESGNLPGESRAYQIQIPCIVFFLVTPFFVAIRVWARVKGSGWSGLGMDDWTLLASITFTLAVMGLMLASCANGFGQHIASLSKPNKLMTLKLYYVAQAFYKLTINLTKSSILILYLRIFVQRWFRIICYTLLGIILAYMVATFCSSVFQCTPIPRAWDKSIPGTCISITTNWYANAGFSIATDIIILGLPMYPIYSSHLPRTQKIALMVVFALGSFTTVTSILRMQTLNFSTTSPDTTYDIASSIWTMIEENLAIICACLPVCRLPLAYVFPSYFSSSSTGKKSTGSSDSSPDFHSRTDRSYTTPRAATPSSPRRNLDKEALDAIPVTEVGWEGDAESGRYILSDIKRPAHDCQCHCHGDSESHHEHGGDEDARPVHTTHNYAATYDDDKSLDGGVRGQAC</sequence>
<protein>
    <submittedName>
        <fullName evidence="9">Integral membrane protein</fullName>
    </submittedName>
</protein>
<dbReference type="PANTHER" id="PTHR33048:SF55">
    <property type="entry name" value="INTEGRAL MEMBRANE PROTEIN"/>
    <property type="match status" value="1"/>
</dbReference>
<comment type="subcellular location">
    <subcellularLocation>
        <location evidence="1">Membrane</location>
        <topology evidence="1">Multi-pass membrane protein</topology>
    </subcellularLocation>
</comment>
<dbReference type="AlphaFoldDB" id="A0AAE0MJU9"/>
<organism evidence="9 10">
    <name type="scientific">Cercophora scortea</name>
    <dbReference type="NCBI Taxonomy" id="314031"/>
    <lineage>
        <taxon>Eukaryota</taxon>
        <taxon>Fungi</taxon>
        <taxon>Dikarya</taxon>
        <taxon>Ascomycota</taxon>
        <taxon>Pezizomycotina</taxon>
        <taxon>Sordariomycetes</taxon>
        <taxon>Sordariomycetidae</taxon>
        <taxon>Sordariales</taxon>
        <taxon>Lasiosphaeriaceae</taxon>
        <taxon>Cercophora</taxon>
    </lineage>
</organism>
<feature type="transmembrane region" description="Helical" evidence="7">
    <location>
        <begin position="102"/>
        <end position="124"/>
    </location>
</feature>
<feature type="transmembrane region" description="Helical" evidence="7">
    <location>
        <begin position="180"/>
        <end position="201"/>
    </location>
</feature>
<feature type="transmembrane region" description="Helical" evidence="7">
    <location>
        <begin position="131"/>
        <end position="156"/>
    </location>
</feature>
<accession>A0AAE0MJU9</accession>
<evidence type="ECO:0000256" key="2">
    <source>
        <dbReference type="ARBA" id="ARBA00022692"/>
    </source>
</evidence>
<evidence type="ECO:0000256" key="3">
    <source>
        <dbReference type="ARBA" id="ARBA00022989"/>
    </source>
</evidence>
<reference evidence="9" key="2">
    <citation type="submission" date="2023-06" db="EMBL/GenBank/DDBJ databases">
        <authorList>
            <consortium name="Lawrence Berkeley National Laboratory"/>
            <person name="Haridas S."/>
            <person name="Hensen N."/>
            <person name="Bonometti L."/>
            <person name="Westerberg I."/>
            <person name="Brannstrom I.O."/>
            <person name="Guillou S."/>
            <person name="Cros-Aarteil S."/>
            <person name="Calhoun S."/>
            <person name="Kuo A."/>
            <person name="Mondo S."/>
            <person name="Pangilinan J."/>
            <person name="Riley R."/>
            <person name="Labutti K."/>
            <person name="Andreopoulos B."/>
            <person name="Lipzen A."/>
            <person name="Chen C."/>
            <person name="Yanf M."/>
            <person name="Daum C."/>
            <person name="Ng V."/>
            <person name="Clum A."/>
            <person name="Steindorff A."/>
            <person name="Ohm R."/>
            <person name="Martin F."/>
            <person name="Silar P."/>
            <person name="Natvig D."/>
            <person name="Lalanne C."/>
            <person name="Gautier V."/>
            <person name="Ament-Velasquez S.L."/>
            <person name="Kruys A."/>
            <person name="Hutchinson M.I."/>
            <person name="Powell A.J."/>
            <person name="Barry K."/>
            <person name="Miller A.N."/>
            <person name="Grigoriev I.V."/>
            <person name="Debuchy R."/>
            <person name="Gladieux P."/>
            <person name="Thoren M.H."/>
            <person name="Johannesson H."/>
        </authorList>
    </citation>
    <scope>NUCLEOTIDE SEQUENCE</scope>
    <source>
        <strain evidence="9">SMH4131-1</strain>
    </source>
</reference>
<keyword evidence="10" id="KW-1185">Reference proteome</keyword>
<dbReference type="Pfam" id="PF20684">
    <property type="entry name" value="Fung_rhodopsin"/>
    <property type="match status" value="1"/>
</dbReference>
<feature type="transmembrane region" description="Helical" evidence="7">
    <location>
        <begin position="20"/>
        <end position="39"/>
    </location>
</feature>
<keyword evidence="2 7" id="KW-0812">Transmembrane</keyword>
<gene>
    <name evidence="9" type="ORF">B0T19DRAFT_349653</name>
</gene>
<dbReference type="PANTHER" id="PTHR33048">
    <property type="entry name" value="PTH11-LIKE INTEGRAL MEMBRANE PROTEIN (AFU_ORTHOLOGUE AFUA_5G11245)"/>
    <property type="match status" value="1"/>
</dbReference>
<feature type="transmembrane region" description="Helical" evidence="7">
    <location>
        <begin position="60"/>
        <end position="82"/>
    </location>
</feature>
<feature type="compositionally biased region" description="Polar residues" evidence="6">
    <location>
        <begin position="309"/>
        <end position="322"/>
    </location>
</feature>
<dbReference type="InterPro" id="IPR049326">
    <property type="entry name" value="Rhodopsin_dom_fungi"/>
</dbReference>
<dbReference type="Proteomes" id="UP001286456">
    <property type="component" value="Unassembled WGS sequence"/>
</dbReference>
<feature type="transmembrane region" description="Helical" evidence="7">
    <location>
        <begin position="213"/>
        <end position="231"/>
    </location>
</feature>
<evidence type="ECO:0000313" key="9">
    <source>
        <dbReference type="EMBL" id="KAK3335266.1"/>
    </source>
</evidence>
<name>A0AAE0MJU9_9PEZI</name>
<evidence type="ECO:0000256" key="7">
    <source>
        <dbReference type="SAM" id="Phobius"/>
    </source>
</evidence>
<evidence type="ECO:0000256" key="1">
    <source>
        <dbReference type="ARBA" id="ARBA00004141"/>
    </source>
</evidence>
<proteinExistence type="inferred from homology"/>
<evidence type="ECO:0000313" key="10">
    <source>
        <dbReference type="Proteomes" id="UP001286456"/>
    </source>
</evidence>
<comment type="caution">
    <text evidence="9">The sequence shown here is derived from an EMBL/GenBank/DDBJ whole genome shotgun (WGS) entry which is preliminary data.</text>
</comment>
<dbReference type="GO" id="GO:0016020">
    <property type="term" value="C:membrane"/>
    <property type="evidence" value="ECO:0007669"/>
    <property type="project" value="UniProtKB-SubCell"/>
</dbReference>
<feature type="region of interest" description="Disordered" evidence="6">
    <location>
        <begin position="285"/>
        <end position="328"/>
    </location>
</feature>
<evidence type="ECO:0000256" key="5">
    <source>
        <dbReference type="ARBA" id="ARBA00038359"/>
    </source>
</evidence>
<keyword evidence="4 7" id="KW-0472">Membrane</keyword>
<comment type="similarity">
    <text evidence="5">Belongs to the SAT4 family.</text>
</comment>
<keyword evidence="3 7" id="KW-1133">Transmembrane helix</keyword>
<dbReference type="InterPro" id="IPR052337">
    <property type="entry name" value="SAT4-like"/>
</dbReference>
<feature type="compositionally biased region" description="Low complexity" evidence="6">
    <location>
        <begin position="285"/>
        <end position="299"/>
    </location>
</feature>
<feature type="domain" description="Rhodopsin" evidence="8">
    <location>
        <begin position="39"/>
        <end position="275"/>
    </location>
</feature>
<evidence type="ECO:0000259" key="8">
    <source>
        <dbReference type="Pfam" id="PF20684"/>
    </source>
</evidence>
<dbReference type="EMBL" id="JAUEPO010000001">
    <property type="protein sequence ID" value="KAK3335266.1"/>
    <property type="molecule type" value="Genomic_DNA"/>
</dbReference>
<evidence type="ECO:0000256" key="6">
    <source>
        <dbReference type="SAM" id="MobiDB-lite"/>
    </source>
</evidence>
<reference evidence="9" key="1">
    <citation type="journal article" date="2023" name="Mol. Phylogenet. Evol.">
        <title>Genome-scale phylogeny and comparative genomics of the fungal order Sordariales.</title>
        <authorList>
            <person name="Hensen N."/>
            <person name="Bonometti L."/>
            <person name="Westerberg I."/>
            <person name="Brannstrom I.O."/>
            <person name="Guillou S."/>
            <person name="Cros-Aarteil S."/>
            <person name="Calhoun S."/>
            <person name="Haridas S."/>
            <person name="Kuo A."/>
            <person name="Mondo S."/>
            <person name="Pangilinan J."/>
            <person name="Riley R."/>
            <person name="LaButti K."/>
            <person name="Andreopoulos B."/>
            <person name="Lipzen A."/>
            <person name="Chen C."/>
            <person name="Yan M."/>
            <person name="Daum C."/>
            <person name="Ng V."/>
            <person name="Clum A."/>
            <person name="Steindorff A."/>
            <person name="Ohm R.A."/>
            <person name="Martin F."/>
            <person name="Silar P."/>
            <person name="Natvig D.O."/>
            <person name="Lalanne C."/>
            <person name="Gautier V."/>
            <person name="Ament-Velasquez S.L."/>
            <person name="Kruys A."/>
            <person name="Hutchinson M.I."/>
            <person name="Powell A.J."/>
            <person name="Barry K."/>
            <person name="Miller A.N."/>
            <person name="Grigoriev I.V."/>
            <person name="Debuchy R."/>
            <person name="Gladieux P."/>
            <person name="Hiltunen Thoren M."/>
            <person name="Johannesson H."/>
        </authorList>
    </citation>
    <scope>NUCLEOTIDE SEQUENCE</scope>
    <source>
        <strain evidence="9">SMH4131-1</strain>
    </source>
</reference>